<sequence length="92" mass="10549">MISIFTNLSSFKTIRMFSVVPSNYKSHTLKRKGFHTMNYPFTNPPLPYAYDALEPYIDTLTMHLHHDRSSADPSTCQSGYSSSTPAYPTFKY</sequence>
<dbReference type="GO" id="GO:0004784">
    <property type="term" value="F:superoxide dismutase activity"/>
    <property type="evidence" value="ECO:0007669"/>
    <property type="project" value="UniProtKB-EC"/>
</dbReference>
<dbReference type="EC" id="1.15.1.1" evidence="2"/>
<dbReference type="InterPro" id="IPR019831">
    <property type="entry name" value="Mn/Fe_SOD_N"/>
</dbReference>
<dbReference type="EMBL" id="VUNI01000025">
    <property type="protein sequence ID" value="MST75767.1"/>
    <property type="molecule type" value="Genomic_DNA"/>
</dbReference>
<evidence type="ECO:0000313" key="7">
    <source>
        <dbReference type="EMBL" id="MST75767.1"/>
    </source>
</evidence>
<dbReference type="RefSeq" id="WP_154430738.1">
    <property type="nucleotide sequence ID" value="NZ_VUNI01000025.1"/>
</dbReference>
<protein>
    <recommendedName>
        <fullName evidence="2">superoxide dismutase</fullName>
        <ecNumber evidence="2">1.15.1.1</ecNumber>
    </recommendedName>
</protein>
<evidence type="ECO:0000256" key="3">
    <source>
        <dbReference type="ARBA" id="ARBA00022723"/>
    </source>
</evidence>
<accession>A0A6L5YUD9</accession>
<evidence type="ECO:0000259" key="6">
    <source>
        <dbReference type="Pfam" id="PF00081"/>
    </source>
</evidence>
<reference evidence="7 8" key="1">
    <citation type="submission" date="2019-08" db="EMBL/GenBank/DDBJ databases">
        <title>In-depth cultivation of the pig gut microbiome towards novel bacterial diversity and tailored functional studies.</title>
        <authorList>
            <person name="Wylensek D."/>
            <person name="Hitch T.C.A."/>
            <person name="Clavel T."/>
        </authorList>
    </citation>
    <scope>NUCLEOTIDE SEQUENCE [LARGE SCALE GENOMIC DNA]</scope>
    <source>
        <strain evidence="7 8">MUC/MUC-530-WT-4D</strain>
    </source>
</reference>
<dbReference type="Proteomes" id="UP000474024">
    <property type="component" value="Unassembled WGS sequence"/>
</dbReference>
<evidence type="ECO:0000313" key="8">
    <source>
        <dbReference type="Proteomes" id="UP000474024"/>
    </source>
</evidence>
<dbReference type="InterPro" id="IPR036324">
    <property type="entry name" value="Mn/Fe_SOD_N_sf"/>
</dbReference>
<evidence type="ECO:0000256" key="4">
    <source>
        <dbReference type="ARBA" id="ARBA00023002"/>
    </source>
</evidence>
<evidence type="ECO:0000256" key="2">
    <source>
        <dbReference type="ARBA" id="ARBA00012682"/>
    </source>
</evidence>
<proteinExistence type="inferred from homology"/>
<keyword evidence="3" id="KW-0479">Metal-binding</keyword>
<organism evidence="7 8">
    <name type="scientific">Roseburia porci</name>
    <dbReference type="NCBI Taxonomy" id="2605790"/>
    <lineage>
        <taxon>Bacteria</taxon>
        <taxon>Bacillati</taxon>
        <taxon>Bacillota</taxon>
        <taxon>Clostridia</taxon>
        <taxon>Lachnospirales</taxon>
        <taxon>Lachnospiraceae</taxon>
        <taxon>Roseburia</taxon>
    </lineage>
</organism>
<gene>
    <name evidence="7" type="ORF">FYJ75_12330</name>
</gene>
<dbReference type="GO" id="GO:0046872">
    <property type="term" value="F:metal ion binding"/>
    <property type="evidence" value="ECO:0007669"/>
    <property type="project" value="UniProtKB-KW"/>
</dbReference>
<feature type="compositionally biased region" description="Polar residues" evidence="5">
    <location>
        <begin position="71"/>
        <end position="86"/>
    </location>
</feature>
<evidence type="ECO:0000256" key="1">
    <source>
        <dbReference type="ARBA" id="ARBA00008714"/>
    </source>
</evidence>
<dbReference type="SUPFAM" id="SSF46609">
    <property type="entry name" value="Fe,Mn superoxide dismutase (SOD), N-terminal domain"/>
    <property type="match status" value="1"/>
</dbReference>
<dbReference type="AlphaFoldDB" id="A0A6L5YUD9"/>
<keyword evidence="4" id="KW-0560">Oxidoreductase</keyword>
<comment type="similarity">
    <text evidence="1">Belongs to the iron/manganese superoxide dismutase family.</text>
</comment>
<feature type="domain" description="Manganese/iron superoxide dismutase N-terminal" evidence="6">
    <location>
        <begin position="41"/>
        <end position="68"/>
    </location>
</feature>
<comment type="caution">
    <text evidence="7">The sequence shown here is derived from an EMBL/GenBank/DDBJ whole genome shotgun (WGS) entry which is preliminary data.</text>
</comment>
<name>A0A6L5YUD9_9FIRM</name>
<dbReference type="Pfam" id="PF00081">
    <property type="entry name" value="Sod_Fe_N"/>
    <property type="match status" value="1"/>
</dbReference>
<keyword evidence="8" id="KW-1185">Reference proteome</keyword>
<feature type="region of interest" description="Disordered" evidence="5">
    <location>
        <begin position="68"/>
        <end position="92"/>
    </location>
</feature>
<evidence type="ECO:0000256" key="5">
    <source>
        <dbReference type="SAM" id="MobiDB-lite"/>
    </source>
</evidence>